<feature type="binding site" evidence="1">
    <location>
        <position position="125"/>
    </location>
    <ligand>
        <name>Mg(2+)</name>
        <dbReference type="ChEBI" id="CHEBI:18420"/>
        <label>1</label>
    </ligand>
</feature>
<keyword evidence="1 3" id="KW-0418">Kinase</keyword>
<dbReference type="GO" id="GO:0009228">
    <property type="term" value="P:thiamine biosynthetic process"/>
    <property type="evidence" value="ECO:0007669"/>
    <property type="project" value="UniProtKB-KW"/>
</dbReference>
<keyword evidence="1" id="KW-0067">ATP-binding</keyword>
<dbReference type="PIRSF" id="PIRSF005303">
    <property type="entry name" value="Thiam_monoph_kin"/>
    <property type="match status" value="1"/>
</dbReference>
<dbReference type="CDD" id="cd02194">
    <property type="entry name" value="ThiL"/>
    <property type="match status" value="1"/>
</dbReference>
<feature type="binding site" evidence="1">
    <location>
        <position position="214"/>
    </location>
    <ligand>
        <name>ATP</name>
        <dbReference type="ChEBI" id="CHEBI:30616"/>
    </ligand>
</feature>
<keyword evidence="4" id="KW-1185">Reference proteome</keyword>
<feature type="binding site" evidence="1">
    <location>
        <position position="48"/>
    </location>
    <ligand>
        <name>Mg(2+)</name>
        <dbReference type="ChEBI" id="CHEBI:18420"/>
        <label>1</label>
    </ligand>
</feature>
<comment type="function">
    <text evidence="1">Catalyzes the ATP-dependent phosphorylation of thiamine-monophosphate (TMP) to form thiamine-pyrophosphate (TPP), the active form of vitamin B1.</text>
</comment>
<dbReference type="InterPro" id="IPR036921">
    <property type="entry name" value="PurM-like_N_sf"/>
</dbReference>
<feature type="binding site" evidence="1">
    <location>
        <position position="77"/>
    </location>
    <ligand>
        <name>Mg(2+)</name>
        <dbReference type="ChEBI" id="CHEBI:18420"/>
        <label>3</label>
    </ligand>
</feature>
<feature type="binding site" evidence="1">
    <location>
        <position position="48"/>
    </location>
    <ligand>
        <name>Mg(2+)</name>
        <dbReference type="ChEBI" id="CHEBI:18420"/>
        <label>2</label>
    </ligand>
</feature>
<comment type="caution">
    <text evidence="1">Lacks conserved residue(s) required for the propagation of feature annotation.</text>
</comment>
<accession>A0A919UGR6</accession>
<proteinExistence type="inferred from homology"/>
<reference evidence="3" key="1">
    <citation type="submission" date="2021-01" db="EMBL/GenBank/DDBJ databases">
        <title>Whole genome shotgun sequence of Demequina activiva NBRC 110675.</title>
        <authorList>
            <person name="Komaki H."/>
            <person name="Tamura T."/>
        </authorList>
    </citation>
    <scope>NUCLEOTIDE SEQUENCE</scope>
    <source>
        <strain evidence="3">NBRC 110675</strain>
    </source>
</reference>
<dbReference type="GO" id="GO:0005524">
    <property type="term" value="F:ATP binding"/>
    <property type="evidence" value="ECO:0007669"/>
    <property type="project" value="UniProtKB-UniRule"/>
</dbReference>
<feature type="binding site" evidence="1">
    <location>
        <position position="150"/>
    </location>
    <ligand>
        <name>ATP</name>
        <dbReference type="ChEBI" id="CHEBI:30616"/>
    </ligand>
</feature>
<feature type="binding site" evidence="1">
    <location>
        <position position="267"/>
    </location>
    <ligand>
        <name>substrate</name>
    </ligand>
</feature>
<feature type="binding site" evidence="1">
    <location>
        <position position="77"/>
    </location>
    <ligand>
        <name>Mg(2+)</name>
        <dbReference type="ChEBI" id="CHEBI:18420"/>
        <label>2</label>
    </ligand>
</feature>
<feature type="binding site" evidence="1">
    <location>
        <begin position="124"/>
        <end position="125"/>
    </location>
    <ligand>
        <name>ATP</name>
        <dbReference type="ChEBI" id="CHEBI:30616"/>
    </ligand>
</feature>
<dbReference type="Pfam" id="PF00586">
    <property type="entry name" value="AIRS"/>
    <property type="match status" value="1"/>
</dbReference>
<sequence length="320" mass="32866">MTTIGDMDEDALIALFAPRLPASDAEILGPGDDAAVLAVDGHLVVSADVLVESRHFRREWSTGADVGWRAAMQNLADIDAMGAVPTALEVTLCAPASTPVDWVLGLADGLREACEPHGVGVVGGDLSGASEIVVSVTALGETHGTEPITRADAAAGDVVAVSGALGAARAGYEQLARELRVDEEAVQLFLRPRPRIGAGLEGALHGATAMMDLSDGLVRDAGRLARASELELAIDSALVPVHPAATRTADALGAGPDALAWALTGGEDHHMLATFPRASAVPQGWTIVGEAHEGQARLLVDGAEPTSRGWDHFDSGTPQG</sequence>
<dbReference type="HAMAP" id="MF_02128">
    <property type="entry name" value="TMP_kinase"/>
    <property type="match status" value="1"/>
</dbReference>
<comment type="miscellaneous">
    <text evidence="1">Reaction mechanism of ThiL seems to utilize a direct, inline transfer of the gamma-phosphate of ATP to TMP rather than a phosphorylated enzyme intermediate.</text>
</comment>
<comment type="similarity">
    <text evidence="1">Belongs to the thiamine-monophosphate kinase family.</text>
</comment>
<evidence type="ECO:0000259" key="2">
    <source>
        <dbReference type="Pfam" id="PF00586"/>
    </source>
</evidence>
<dbReference type="PANTHER" id="PTHR30270:SF0">
    <property type="entry name" value="THIAMINE-MONOPHOSPHATE KINASE"/>
    <property type="match status" value="1"/>
</dbReference>
<gene>
    <name evidence="1 3" type="primary">thiL</name>
    <name evidence="3" type="ORF">Dac01nite_18740</name>
</gene>
<dbReference type="InterPro" id="IPR006283">
    <property type="entry name" value="ThiL-like"/>
</dbReference>
<dbReference type="SUPFAM" id="SSF56042">
    <property type="entry name" value="PurM C-terminal domain-like"/>
    <property type="match status" value="1"/>
</dbReference>
<dbReference type="EC" id="2.7.4.16" evidence="1"/>
<dbReference type="NCBIfam" id="TIGR01379">
    <property type="entry name" value="thiL"/>
    <property type="match status" value="1"/>
</dbReference>
<dbReference type="RefSeq" id="WP_203656304.1">
    <property type="nucleotide sequence ID" value="NZ_BONR01000004.1"/>
</dbReference>
<dbReference type="GO" id="GO:0000287">
    <property type="term" value="F:magnesium ion binding"/>
    <property type="evidence" value="ECO:0007669"/>
    <property type="project" value="UniProtKB-UniRule"/>
</dbReference>
<dbReference type="GO" id="GO:0009229">
    <property type="term" value="P:thiamine diphosphate biosynthetic process"/>
    <property type="evidence" value="ECO:0007669"/>
    <property type="project" value="UniProtKB-UniRule"/>
</dbReference>
<dbReference type="AlphaFoldDB" id="A0A919UGR6"/>
<comment type="catalytic activity">
    <reaction evidence="1">
        <text>thiamine phosphate + ATP = thiamine diphosphate + ADP</text>
        <dbReference type="Rhea" id="RHEA:15913"/>
        <dbReference type="ChEBI" id="CHEBI:30616"/>
        <dbReference type="ChEBI" id="CHEBI:37575"/>
        <dbReference type="ChEBI" id="CHEBI:58937"/>
        <dbReference type="ChEBI" id="CHEBI:456216"/>
        <dbReference type="EC" id="2.7.4.16"/>
    </reaction>
</comment>
<feature type="binding site" evidence="1">
    <location>
        <position position="33"/>
    </location>
    <ligand>
        <name>Mg(2+)</name>
        <dbReference type="ChEBI" id="CHEBI:18420"/>
        <label>4</label>
    </ligand>
</feature>
<dbReference type="InterPro" id="IPR036676">
    <property type="entry name" value="PurM-like_C_sf"/>
</dbReference>
<keyword evidence="1" id="KW-0479">Metal-binding</keyword>
<keyword evidence="1" id="KW-0460">Magnesium</keyword>
<feature type="domain" description="PurM-like N-terminal" evidence="2">
    <location>
        <begin position="31"/>
        <end position="141"/>
    </location>
</feature>
<feature type="binding site" evidence="1">
    <location>
        <position position="33"/>
    </location>
    <ligand>
        <name>Mg(2+)</name>
        <dbReference type="ChEBI" id="CHEBI:18420"/>
        <label>3</label>
    </ligand>
</feature>
<evidence type="ECO:0000313" key="4">
    <source>
        <dbReference type="Proteomes" id="UP000652354"/>
    </source>
</evidence>
<evidence type="ECO:0000313" key="3">
    <source>
        <dbReference type="EMBL" id="GIG55122.1"/>
    </source>
</evidence>
<dbReference type="NCBIfam" id="NF004351">
    <property type="entry name" value="PRK05731.1-4"/>
    <property type="match status" value="1"/>
</dbReference>
<dbReference type="EMBL" id="BONR01000004">
    <property type="protein sequence ID" value="GIG55122.1"/>
    <property type="molecule type" value="Genomic_DNA"/>
</dbReference>
<organism evidence="3 4">
    <name type="scientific">Demequina activiva</name>
    <dbReference type="NCBI Taxonomy" id="1582364"/>
    <lineage>
        <taxon>Bacteria</taxon>
        <taxon>Bacillati</taxon>
        <taxon>Actinomycetota</taxon>
        <taxon>Actinomycetes</taxon>
        <taxon>Micrococcales</taxon>
        <taxon>Demequinaceae</taxon>
        <taxon>Demequina</taxon>
    </lineage>
</organism>
<dbReference type="SUPFAM" id="SSF55326">
    <property type="entry name" value="PurM N-terminal domain-like"/>
    <property type="match status" value="1"/>
</dbReference>
<dbReference type="Gene3D" id="3.30.1330.10">
    <property type="entry name" value="PurM-like, N-terminal domain"/>
    <property type="match status" value="1"/>
</dbReference>
<dbReference type="InterPro" id="IPR016188">
    <property type="entry name" value="PurM-like_N"/>
</dbReference>
<keyword evidence="1" id="KW-0784">Thiamine biosynthesis</keyword>
<comment type="caution">
    <text evidence="3">The sequence shown here is derived from an EMBL/GenBank/DDBJ whole genome shotgun (WGS) entry which is preliminary data.</text>
</comment>
<feature type="binding site" evidence="1">
    <location>
        <position position="77"/>
    </location>
    <ligand>
        <name>Mg(2+)</name>
        <dbReference type="ChEBI" id="CHEBI:18420"/>
        <label>4</label>
    </ligand>
</feature>
<keyword evidence="1" id="KW-0547">Nucleotide-binding</keyword>
<feature type="binding site" evidence="1">
    <location>
        <position position="215"/>
    </location>
    <ligand>
        <name>Mg(2+)</name>
        <dbReference type="ChEBI" id="CHEBI:18420"/>
        <label>5</label>
    </ligand>
</feature>
<feature type="binding site" evidence="1">
    <location>
        <position position="55"/>
    </location>
    <ligand>
        <name>substrate</name>
    </ligand>
</feature>
<keyword evidence="1" id="KW-0808">Transferase</keyword>
<dbReference type="Gene3D" id="3.90.650.10">
    <property type="entry name" value="PurM-like C-terminal domain"/>
    <property type="match status" value="1"/>
</dbReference>
<feature type="binding site" evidence="1">
    <location>
        <position position="310"/>
    </location>
    <ligand>
        <name>substrate</name>
    </ligand>
</feature>
<protein>
    <recommendedName>
        <fullName evidence="1">Thiamine-monophosphate kinase</fullName>
        <shortName evidence="1">TMP kinase</shortName>
        <shortName evidence="1">Thiamine-phosphate kinase</shortName>
        <ecNumber evidence="1">2.7.4.16</ecNumber>
    </recommendedName>
</protein>
<evidence type="ECO:0000256" key="1">
    <source>
        <dbReference type="HAMAP-Rule" id="MF_02128"/>
    </source>
</evidence>
<name>A0A919UGR6_9MICO</name>
<dbReference type="PANTHER" id="PTHR30270">
    <property type="entry name" value="THIAMINE-MONOPHOSPHATE KINASE"/>
    <property type="match status" value="1"/>
</dbReference>
<comment type="pathway">
    <text evidence="1">Cofactor biosynthesis; thiamine diphosphate biosynthesis; thiamine diphosphate from thiamine phosphate: step 1/1.</text>
</comment>
<feature type="binding site" evidence="1">
    <location>
        <position position="46"/>
    </location>
    <ligand>
        <name>Mg(2+)</name>
        <dbReference type="ChEBI" id="CHEBI:18420"/>
        <label>4</label>
    </ligand>
</feature>
<feature type="binding site" evidence="1">
    <location>
        <position position="212"/>
    </location>
    <ligand>
        <name>Mg(2+)</name>
        <dbReference type="ChEBI" id="CHEBI:18420"/>
        <label>3</label>
    </ligand>
</feature>
<dbReference type="GO" id="GO:0009030">
    <property type="term" value="F:thiamine-phosphate kinase activity"/>
    <property type="evidence" value="ECO:0007669"/>
    <property type="project" value="UniProtKB-UniRule"/>
</dbReference>
<dbReference type="Proteomes" id="UP000652354">
    <property type="component" value="Unassembled WGS sequence"/>
</dbReference>